<name>A0A5A9GEG5_AZOLI</name>
<evidence type="ECO:0000313" key="2">
    <source>
        <dbReference type="EMBL" id="KAA0592760.1"/>
    </source>
</evidence>
<dbReference type="Proteomes" id="UP000324927">
    <property type="component" value="Unassembled WGS sequence"/>
</dbReference>
<organism evidence="2 3">
    <name type="scientific">Azospirillum lipoferum</name>
    <dbReference type="NCBI Taxonomy" id="193"/>
    <lineage>
        <taxon>Bacteria</taxon>
        <taxon>Pseudomonadati</taxon>
        <taxon>Pseudomonadota</taxon>
        <taxon>Alphaproteobacteria</taxon>
        <taxon>Rhodospirillales</taxon>
        <taxon>Azospirillaceae</taxon>
        <taxon>Azospirillum</taxon>
    </lineage>
</organism>
<keyword evidence="1" id="KW-0472">Membrane</keyword>
<dbReference type="OrthoDB" id="7848468at2"/>
<dbReference type="AlphaFoldDB" id="A0A5A9GEG5"/>
<keyword evidence="1" id="KW-1133">Transmembrane helix</keyword>
<keyword evidence="3" id="KW-1185">Reference proteome</keyword>
<feature type="transmembrane region" description="Helical" evidence="1">
    <location>
        <begin position="103"/>
        <end position="126"/>
    </location>
</feature>
<accession>A0A5A9GEG5</accession>
<feature type="transmembrane region" description="Helical" evidence="1">
    <location>
        <begin position="52"/>
        <end position="71"/>
    </location>
</feature>
<feature type="transmembrane region" description="Helical" evidence="1">
    <location>
        <begin position="12"/>
        <end position="32"/>
    </location>
</feature>
<protein>
    <recommendedName>
        <fullName evidence="4">DUF4345 domain-containing protein</fullName>
    </recommendedName>
</protein>
<dbReference type="RefSeq" id="WP_149234127.1">
    <property type="nucleotide sequence ID" value="NZ_JALJXJ010000017.1"/>
</dbReference>
<evidence type="ECO:0008006" key="4">
    <source>
        <dbReference type="Google" id="ProtNLM"/>
    </source>
</evidence>
<evidence type="ECO:0000256" key="1">
    <source>
        <dbReference type="SAM" id="Phobius"/>
    </source>
</evidence>
<feature type="transmembrane region" description="Helical" evidence="1">
    <location>
        <begin position="78"/>
        <end position="97"/>
    </location>
</feature>
<keyword evidence="1" id="KW-0812">Transmembrane</keyword>
<dbReference type="EMBL" id="VTTN01000014">
    <property type="protein sequence ID" value="KAA0592760.1"/>
    <property type="molecule type" value="Genomic_DNA"/>
</dbReference>
<evidence type="ECO:0000313" key="3">
    <source>
        <dbReference type="Proteomes" id="UP000324927"/>
    </source>
</evidence>
<reference evidence="2 3" key="1">
    <citation type="submission" date="2019-08" db="EMBL/GenBank/DDBJ databases">
        <authorList>
            <person name="Grouzdev D."/>
            <person name="Tikhonova E."/>
            <person name="Kravchenko I."/>
        </authorList>
    </citation>
    <scope>NUCLEOTIDE SEQUENCE [LARGE SCALE GENOMIC DNA]</scope>
    <source>
        <strain evidence="2 3">59b</strain>
    </source>
</reference>
<comment type="caution">
    <text evidence="2">The sequence shown here is derived from an EMBL/GenBank/DDBJ whole genome shotgun (WGS) entry which is preliminary data.</text>
</comment>
<gene>
    <name evidence="2" type="ORF">FZ942_26815</name>
</gene>
<proteinExistence type="predicted"/>
<sequence>MVETKSVRLALAWLAPAAGAAIFITFQCFSYMNEYFRSGGTMPAITFDSTMLWGASIFYGAWVVPALLALAGRRAADWAMLACGGLLFAMNTLGGVFDGLRDGGHLVALELLAVTLPGAVALIMSWRHIRST</sequence>